<name>A0A1U9QVY0_STRNV</name>
<sequence length="127" mass="13206">MHLALGDVVRDRTDMALGTVVGVATQAGVSSLSRVAVHVPGGSIRLSDPYDLEIVARHARAATARRGLATLVVLAVAVLAAVLGCLYARTAGADWLLMFLAGLGAFAAVTATYHVGVRLTGPRRFRV</sequence>
<accession>A0A1U9QVY0</accession>
<keyword evidence="3" id="KW-1185">Reference proteome</keyword>
<evidence type="ECO:0000256" key="1">
    <source>
        <dbReference type="SAM" id="Phobius"/>
    </source>
</evidence>
<proteinExistence type="predicted"/>
<dbReference type="AlphaFoldDB" id="A0A1U9QVY0"/>
<feature type="transmembrane region" description="Helical" evidence="1">
    <location>
        <begin position="95"/>
        <end position="116"/>
    </location>
</feature>
<feature type="transmembrane region" description="Helical" evidence="1">
    <location>
        <begin position="67"/>
        <end position="89"/>
    </location>
</feature>
<keyword evidence="1" id="KW-0472">Membrane</keyword>
<gene>
    <name evidence="2" type="ORF">BBN63_17800</name>
</gene>
<protein>
    <submittedName>
        <fullName evidence="2">Uncharacterized protein</fullName>
    </submittedName>
</protein>
<keyword evidence="1" id="KW-1133">Transmembrane helix</keyword>
<reference evidence="2 3" key="1">
    <citation type="submission" date="2016-11" db="EMBL/GenBank/DDBJ databases">
        <title>Complete genome sequence of Streptomyces niveus SCSIO 3406.</title>
        <authorList>
            <person name="Zhu Q."/>
            <person name="Cheng W."/>
            <person name="Song Y."/>
            <person name="Li Q."/>
            <person name="Ju J."/>
        </authorList>
    </citation>
    <scope>NUCLEOTIDE SEQUENCE [LARGE SCALE GENOMIC DNA]</scope>
    <source>
        <strain evidence="2 3">SCSIO 3406</strain>
    </source>
</reference>
<dbReference type="Proteomes" id="UP000189677">
    <property type="component" value="Chromosome"/>
</dbReference>
<organism evidence="2 3">
    <name type="scientific">Streptomyces niveus</name>
    <name type="common">Streptomyces spheroides</name>
    <dbReference type="NCBI Taxonomy" id="193462"/>
    <lineage>
        <taxon>Bacteria</taxon>
        <taxon>Bacillati</taxon>
        <taxon>Actinomycetota</taxon>
        <taxon>Actinomycetes</taxon>
        <taxon>Kitasatosporales</taxon>
        <taxon>Streptomycetaceae</taxon>
        <taxon>Streptomyces</taxon>
    </lineage>
</organism>
<dbReference type="EMBL" id="CP018047">
    <property type="protein sequence ID" value="AQU67815.1"/>
    <property type="molecule type" value="Genomic_DNA"/>
</dbReference>
<evidence type="ECO:0000313" key="2">
    <source>
        <dbReference type="EMBL" id="AQU67815.1"/>
    </source>
</evidence>
<dbReference type="KEGG" id="snw:BBN63_17800"/>
<evidence type="ECO:0000313" key="3">
    <source>
        <dbReference type="Proteomes" id="UP000189677"/>
    </source>
</evidence>
<keyword evidence="1" id="KW-0812">Transmembrane</keyword>